<dbReference type="InterPro" id="IPR003439">
    <property type="entry name" value="ABC_transporter-like_ATP-bd"/>
</dbReference>
<keyword evidence="11" id="KW-1185">Reference proteome</keyword>
<evidence type="ECO:0000256" key="7">
    <source>
        <dbReference type="ARBA" id="ARBA00023136"/>
    </source>
</evidence>
<dbReference type="PROSITE" id="PS50893">
    <property type="entry name" value="ABC_TRANSPORTER_2"/>
    <property type="match status" value="1"/>
</dbReference>
<accession>A0A9Q0LRW1</accession>
<keyword evidence="3 8" id="KW-0812">Transmembrane</keyword>
<dbReference type="GO" id="GO:0016887">
    <property type="term" value="F:ATP hydrolysis activity"/>
    <property type="evidence" value="ECO:0007669"/>
    <property type="project" value="InterPro"/>
</dbReference>
<evidence type="ECO:0000256" key="8">
    <source>
        <dbReference type="SAM" id="Phobius"/>
    </source>
</evidence>
<evidence type="ECO:0000256" key="1">
    <source>
        <dbReference type="ARBA" id="ARBA00004141"/>
    </source>
</evidence>
<feature type="transmembrane region" description="Helical" evidence="8">
    <location>
        <begin position="428"/>
        <end position="446"/>
    </location>
</feature>
<feature type="transmembrane region" description="Helical" evidence="8">
    <location>
        <begin position="534"/>
        <end position="554"/>
    </location>
</feature>
<dbReference type="InterPro" id="IPR017871">
    <property type="entry name" value="ABC_transporter-like_CS"/>
</dbReference>
<keyword evidence="7 8" id="KW-0472">Membrane</keyword>
<feature type="transmembrane region" description="Helical" evidence="8">
    <location>
        <begin position="566"/>
        <end position="585"/>
    </location>
</feature>
<feature type="domain" description="ABC transporter" evidence="9">
    <location>
        <begin position="9"/>
        <end position="253"/>
    </location>
</feature>
<sequence length="683" mass="77227">MSEITKIPIFVRDYSFNVKTKKGYKTILDHINLSIPSGSLVAIIGASGAGKTTLLNSIAGRVSGKSEGSILFGNEPHSNRINKILSYVTQQDTMHTNLTPRQILRFVADLRLPKTIKKQEKNQIVENILKSLQIEHCADTIVGSPESGIKRGISGGEMKRVNIGMGLVTNPSVILVDEPTSGLDAQTAYLCTSILKDLTKDGRTIISTIHQPRQSIFELFDYLVLLSHGKLVYFGPINEIENYFSAIDFYPPRNTNLADWIIDLVSLSEGELKKEETINKLSKELSVYQKDEIQLDIIHEEKDDKKDDKKEIDLNEVDKDKEDDLEIQDIPDDFEDVDIPKIANPNFIQNNSNEIIKGEVGTLEFIKSLVKYYNDSDLMKKTLSMKIPKQKMDLHLERPVNLFRKTLILTKRGFYGLRNQKRYVIQRLLQPALLACFVGWVFSGISNKQSGLMDRMGILFFTILSQMLLSIISVLFVLPKEKAVFLRESMDSAYPTVCFFISKVLTDLPFAILVPTIISIIITPITGLQTNPKHWFILILFCILSSVAGSAFGLMVSAATRTPETALIIAPVMLVPMIIFCGFMINLDNITKALSWIQYIDPIKYSFFVVVKNEFTGLKFTCTQSELVQGVCPITTGEQFLKLNRFYNVNYWENALLMLAFILITWSFSVYFLSKARKRETGR</sequence>
<evidence type="ECO:0000256" key="2">
    <source>
        <dbReference type="ARBA" id="ARBA00022448"/>
    </source>
</evidence>
<dbReference type="GO" id="GO:0016020">
    <property type="term" value="C:membrane"/>
    <property type="evidence" value="ECO:0007669"/>
    <property type="project" value="UniProtKB-SubCell"/>
</dbReference>
<keyword evidence="5" id="KW-0067">ATP-binding</keyword>
<dbReference type="OMA" id="WIDVCIM"/>
<keyword evidence="6 8" id="KW-1133">Transmembrane helix</keyword>
<evidence type="ECO:0000259" key="9">
    <source>
        <dbReference type="PROSITE" id="PS50893"/>
    </source>
</evidence>
<dbReference type="Gene3D" id="3.40.50.300">
    <property type="entry name" value="P-loop containing nucleotide triphosphate hydrolases"/>
    <property type="match status" value="1"/>
</dbReference>
<dbReference type="InterPro" id="IPR043926">
    <property type="entry name" value="ABCG_dom"/>
</dbReference>
<dbReference type="InterPro" id="IPR050352">
    <property type="entry name" value="ABCG_transporters"/>
</dbReference>
<dbReference type="Pfam" id="PF01061">
    <property type="entry name" value="ABC2_membrane"/>
    <property type="match status" value="1"/>
</dbReference>
<feature type="transmembrane region" description="Helical" evidence="8">
    <location>
        <begin position="458"/>
        <end position="478"/>
    </location>
</feature>
<comment type="subcellular location">
    <subcellularLocation>
        <location evidence="1">Membrane</location>
        <topology evidence="1">Multi-pass membrane protein</topology>
    </subcellularLocation>
</comment>
<dbReference type="GO" id="GO:0140359">
    <property type="term" value="F:ABC-type transporter activity"/>
    <property type="evidence" value="ECO:0007669"/>
    <property type="project" value="InterPro"/>
</dbReference>
<dbReference type="AlphaFoldDB" id="A0A9Q0LRW1"/>
<evidence type="ECO:0000256" key="3">
    <source>
        <dbReference type="ARBA" id="ARBA00022692"/>
    </source>
</evidence>
<feature type="transmembrane region" description="Helical" evidence="8">
    <location>
        <begin position="499"/>
        <end position="522"/>
    </location>
</feature>
<dbReference type="SMART" id="SM00382">
    <property type="entry name" value="AAA"/>
    <property type="match status" value="1"/>
</dbReference>
<reference evidence="10" key="1">
    <citation type="submission" date="2022-10" db="EMBL/GenBank/DDBJ databases">
        <title>Novel sulphate-reducing endosymbionts in the free-living metamonad Anaeramoeba.</title>
        <authorList>
            <person name="Jerlstrom-Hultqvist J."/>
            <person name="Cepicka I."/>
            <person name="Gallot-Lavallee L."/>
            <person name="Salas-Leiva D."/>
            <person name="Curtis B.A."/>
            <person name="Zahonova K."/>
            <person name="Pipaliya S."/>
            <person name="Dacks J."/>
            <person name="Roger A.J."/>
        </authorList>
    </citation>
    <scope>NUCLEOTIDE SEQUENCE</scope>
    <source>
        <strain evidence="10">BMAN</strain>
    </source>
</reference>
<dbReference type="PROSITE" id="PS00211">
    <property type="entry name" value="ABC_TRANSPORTER_1"/>
    <property type="match status" value="1"/>
</dbReference>
<dbReference type="InterPro" id="IPR027417">
    <property type="entry name" value="P-loop_NTPase"/>
</dbReference>
<comment type="caution">
    <text evidence="10">The sequence shown here is derived from an EMBL/GenBank/DDBJ whole genome shotgun (WGS) entry which is preliminary data.</text>
</comment>
<evidence type="ECO:0000256" key="5">
    <source>
        <dbReference type="ARBA" id="ARBA00022840"/>
    </source>
</evidence>
<name>A0A9Q0LRW1_ANAIG</name>
<dbReference type="InterPro" id="IPR003593">
    <property type="entry name" value="AAA+_ATPase"/>
</dbReference>
<dbReference type="PANTHER" id="PTHR48041">
    <property type="entry name" value="ABC TRANSPORTER G FAMILY MEMBER 28"/>
    <property type="match status" value="1"/>
</dbReference>
<dbReference type="OrthoDB" id="66620at2759"/>
<dbReference type="Pfam" id="PF19055">
    <property type="entry name" value="ABC2_membrane_7"/>
    <property type="match status" value="1"/>
</dbReference>
<dbReference type="InterPro" id="IPR013525">
    <property type="entry name" value="ABC2_TM"/>
</dbReference>
<protein>
    <submittedName>
        <fullName evidence="10">Abc-2 type transporter</fullName>
    </submittedName>
</protein>
<dbReference type="PANTHER" id="PTHR48041:SF139">
    <property type="entry name" value="PROTEIN SCARLET"/>
    <property type="match status" value="1"/>
</dbReference>
<keyword evidence="4" id="KW-0547">Nucleotide-binding</keyword>
<proteinExistence type="predicted"/>
<organism evidence="10 11">
    <name type="scientific">Anaeramoeba ignava</name>
    <name type="common">Anaerobic marine amoeba</name>
    <dbReference type="NCBI Taxonomy" id="1746090"/>
    <lineage>
        <taxon>Eukaryota</taxon>
        <taxon>Metamonada</taxon>
        <taxon>Anaeramoebidae</taxon>
        <taxon>Anaeramoeba</taxon>
    </lineage>
</organism>
<dbReference type="Proteomes" id="UP001149090">
    <property type="component" value="Unassembled WGS sequence"/>
</dbReference>
<evidence type="ECO:0000256" key="6">
    <source>
        <dbReference type="ARBA" id="ARBA00022989"/>
    </source>
</evidence>
<evidence type="ECO:0000313" key="10">
    <source>
        <dbReference type="EMBL" id="KAJ5077389.1"/>
    </source>
</evidence>
<dbReference type="GO" id="GO:0005524">
    <property type="term" value="F:ATP binding"/>
    <property type="evidence" value="ECO:0007669"/>
    <property type="project" value="UniProtKB-KW"/>
</dbReference>
<evidence type="ECO:0000313" key="11">
    <source>
        <dbReference type="Proteomes" id="UP001149090"/>
    </source>
</evidence>
<dbReference type="SUPFAM" id="SSF52540">
    <property type="entry name" value="P-loop containing nucleoside triphosphate hydrolases"/>
    <property type="match status" value="1"/>
</dbReference>
<dbReference type="EMBL" id="JAPDFW010000058">
    <property type="protein sequence ID" value="KAJ5077389.1"/>
    <property type="molecule type" value="Genomic_DNA"/>
</dbReference>
<keyword evidence="2" id="KW-0813">Transport</keyword>
<feature type="transmembrane region" description="Helical" evidence="8">
    <location>
        <begin position="655"/>
        <end position="673"/>
    </location>
</feature>
<dbReference type="Pfam" id="PF00005">
    <property type="entry name" value="ABC_tran"/>
    <property type="match status" value="1"/>
</dbReference>
<evidence type="ECO:0000256" key="4">
    <source>
        <dbReference type="ARBA" id="ARBA00022741"/>
    </source>
</evidence>
<gene>
    <name evidence="10" type="ORF">M0811_05912</name>
</gene>